<dbReference type="SUPFAM" id="SSF56935">
    <property type="entry name" value="Porins"/>
    <property type="match status" value="1"/>
</dbReference>
<dbReference type="NCBIfam" id="NF033709">
    <property type="entry name" value="PorV_fam"/>
    <property type="match status" value="1"/>
</dbReference>
<keyword evidence="4" id="KW-1185">Reference proteome</keyword>
<reference evidence="3 4" key="1">
    <citation type="submission" date="2008-06" db="EMBL/GenBank/DDBJ databases">
        <title>Complete sequence of Chloroherpeton thalassium ATCC 35110.</title>
        <authorList>
            <consortium name="US DOE Joint Genome Institute"/>
            <person name="Lucas S."/>
            <person name="Copeland A."/>
            <person name="Lapidus A."/>
            <person name="Glavina del Rio T."/>
            <person name="Dalin E."/>
            <person name="Tice H."/>
            <person name="Bruce D."/>
            <person name="Goodwin L."/>
            <person name="Pitluck S."/>
            <person name="Schmutz J."/>
            <person name="Larimer F."/>
            <person name="Land M."/>
            <person name="Hauser L."/>
            <person name="Kyrpides N."/>
            <person name="Mikhailova N."/>
            <person name="Liu Z."/>
            <person name="Li T."/>
            <person name="Zhao F."/>
            <person name="Overmann J."/>
            <person name="Bryant D.A."/>
            <person name="Richardson P."/>
        </authorList>
    </citation>
    <scope>NUCLEOTIDE SEQUENCE [LARGE SCALE GENOMIC DNA]</scope>
    <source>
        <strain evidence="4">ATCC 35110 / GB-78</strain>
    </source>
</reference>
<dbReference type="NCBIfam" id="NF033710">
    <property type="entry name" value="T9SS_OM_PorV"/>
    <property type="match status" value="1"/>
</dbReference>
<feature type="signal peptide" evidence="1">
    <location>
        <begin position="1"/>
        <end position="25"/>
    </location>
</feature>
<feature type="domain" description="Type IX secretion system protein PorV" evidence="2">
    <location>
        <begin position="23"/>
        <end position="260"/>
    </location>
</feature>
<name>B3QVL6_CHLT3</name>
<dbReference type="HOGENOM" id="CLU_058805_1_1_10"/>
<dbReference type="STRING" id="517418.Ctha_2165"/>
<dbReference type="InterPro" id="IPR045741">
    <property type="entry name" value="PorV"/>
</dbReference>
<dbReference type="AlphaFoldDB" id="B3QVL6"/>
<organism evidence="3 4">
    <name type="scientific">Chloroherpeton thalassium (strain ATCC 35110 / GB-78)</name>
    <dbReference type="NCBI Taxonomy" id="517418"/>
    <lineage>
        <taxon>Bacteria</taxon>
        <taxon>Pseudomonadati</taxon>
        <taxon>Chlorobiota</taxon>
        <taxon>Chlorobiia</taxon>
        <taxon>Chlorobiales</taxon>
        <taxon>Chloroherpetonaceae</taxon>
        <taxon>Chloroherpeton</taxon>
    </lineage>
</organism>
<evidence type="ECO:0000313" key="4">
    <source>
        <dbReference type="Proteomes" id="UP000001208"/>
    </source>
</evidence>
<sequence length="364" mass="40132">MQLLKAPKKILLVVASLLLFNSAHAQNTITTAVPFLLISPDSRANGMGEANVAIADNASAIYWNPAGLGFQKGADVNFTHADWLPAFNADLFYDYLSAKYYMRGYGTFGLGITYLDLGEVNYRDEDNRDLGIFKSYEFALTGAYGVRIHPYLSVGASIRYIYSALTQKNITVGSEEGSGVGSTISFDLATMWRPVFAGYLADRLSFGLNISNIGPKMTYIDEAQADPLPTNLKVGFALRAYDDDYNKLTIAADFNKLLVTRNDDNTTDGVFEAMFSSWSNGLESFTFGVGAEYWYGHPALFALRTGYFYEDPNYGGRKYLTFGAGVRYSSFGVDFSYLSAIEENHPLDGTVRFSVLLNFPKAGI</sequence>
<dbReference type="Proteomes" id="UP000001208">
    <property type="component" value="Chromosome"/>
</dbReference>
<dbReference type="KEGG" id="cts:Ctha_2165"/>
<dbReference type="Pfam" id="PF19572">
    <property type="entry name" value="PorV"/>
    <property type="match status" value="1"/>
</dbReference>
<dbReference type="Gene3D" id="2.40.160.60">
    <property type="entry name" value="Outer membrane protein transport protein (OMPP1/FadL/TodX)"/>
    <property type="match status" value="1"/>
</dbReference>
<gene>
    <name evidence="3" type="ordered locus">Ctha_2165</name>
</gene>
<keyword evidence="1" id="KW-0732">Signal</keyword>
<dbReference type="OrthoDB" id="9758448at2"/>
<dbReference type="eggNOG" id="COG2067">
    <property type="taxonomic scope" value="Bacteria"/>
</dbReference>
<proteinExistence type="predicted"/>
<dbReference type="RefSeq" id="WP_012500699.1">
    <property type="nucleotide sequence ID" value="NC_011026.1"/>
</dbReference>
<accession>B3QVL6</accession>
<feature type="chain" id="PRO_5002797817" description="Type IX secretion system protein PorV domain-containing protein" evidence="1">
    <location>
        <begin position="26"/>
        <end position="364"/>
    </location>
</feature>
<dbReference type="InterPro" id="IPR047799">
    <property type="entry name" value="T9SS_OM_PorV"/>
</dbReference>
<evidence type="ECO:0000259" key="2">
    <source>
        <dbReference type="Pfam" id="PF19572"/>
    </source>
</evidence>
<dbReference type="EMBL" id="CP001100">
    <property type="protein sequence ID" value="ACF14616.1"/>
    <property type="molecule type" value="Genomic_DNA"/>
</dbReference>
<evidence type="ECO:0000256" key="1">
    <source>
        <dbReference type="SAM" id="SignalP"/>
    </source>
</evidence>
<evidence type="ECO:0000313" key="3">
    <source>
        <dbReference type="EMBL" id="ACF14616.1"/>
    </source>
</evidence>
<protein>
    <recommendedName>
        <fullName evidence="2">Type IX secretion system protein PorV domain-containing protein</fullName>
    </recommendedName>
</protein>